<protein>
    <submittedName>
        <fullName evidence="2">Uncharacterized protein</fullName>
    </submittedName>
</protein>
<feature type="compositionally biased region" description="Basic and acidic residues" evidence="1">
    <location>
        <begin position="14"/>
        <end position="30"/>
    </location>
</feature>
<dbReference type="OrthoDB" id="301983at2759"/>
<evidence type="ECO:0000313" key="3">
    <source>
        <dbReference type="Proteomes" id="UP000692954"/>
    </source>
</evidence>
<dbReference type="AlphaFoldDB" id="A0A8S1REM7"/>
<keyword evidence="3" id="KW-1185">Reference proteome</keyword>
<feature type="compositionally biased region" description="Polar residues" evidence="1">
    <location>
        <begin position="32"/>
        <end position="46"/>
    </location>
</feature>
<comment type="caution">
    <text evidence="2">The sequence shown here is derived from an EMBL/GenBank/DDBJ whole genome shotgun (WGS) entry which is preliminary data.</text>
</comment>
<evidence type="ECO:0000313" key="2">
    <source>
        <dbReference type="EMBL" id="CAD8126736.1"/>
    </source>
</evidence>
<dbReference type="Proteomes" id="UP000692954">
    <property type="component" value="Unassembled WGS sequence"/>
</dbReference>
<accession>A0A8S1REM7</accession>
<reference evidence="2" key="1">
    <citation type="submission" date="2021-01" db="EMBL/GenBank/DDBJ databases">
        <authorList>
            <consortium name="Genoscope - CEA"/>
            <person name="William W."/>
        </authorList>
    </citation>
    <scope>NUCLEOTIDE SEQUENCE</scope>
</reference>
<name>A0A8S1REM7_9CILI</name>
<feature type="region of interest" description="Disordered" evidence="1">
    <location>
        <begin position="1"/>
        <end position="46"/>
    </location>
</feature>
<proteinExistence type="predicted"/>
<gene>
    <name evidence="2" type="ORF">PSON_ATCC_30995.1.T1700034</name>
</gene>
<dbReference type="EMBL" id="CAJJDN010000170">
    <property type="protein sequence ID" value="CAD8126736.1"/>
    <property type="molecule type" value="Genomic_DNA"/>
</dbReference>
<organism evidence="2 3">
    <name type="scientific">Paramecium sonneborni</name>
    <dbReference type="NCBI Taxonomy" id="65129"/>
    <lineage>
        <taxon>Eukaryota</taxon>
        <taxon>Sar</taxon>
        <taxon>Alveolata</taxon>
        <taxon>Ciliophora</taxon>
        <taxon>Intramacronucleata</taxon>
        <taxon>Oligohymenophorea</taxon>
        <taxon>Peniculida</taxon>
        <taxon>Parameciidae</taxon>
        <taxon>Paramecium</taxon>
    </lineage>
</organism>
<evidence type="ECO:0000256" key="1">
    <source>
        <dbReference type="SAM" id="MobiDB-lite"/>
    </source>
</evidence>
<sequence>MKSQNSKKPNLKISLDKKQIQQSVKQDKPLSSKCSQNTISSNGKTTASSKQLYFKFQDNQSTANPSFISEIEKKSLDPDQQQLIQLLIQENLQLQKESSDKDTIISELITNKKQAIPQRANTSQTERNSKKCFQIKKLQPNTCDKKQNSPLGFTFCNVDEIQQERVIQSQSITRSQKGLPDVFQVVPKQKKFFI</sequence>